<evidence type="ECO:0000313" key="3">
    <source>
        <dbReference type="Proteomes" id="UP001595690"/>
    </source>
</evidence>
<keyword evidence="1" id="KW-0732">Signal</keyword>
<keyword evidence="3" id="KW-1185">Reference proteome</keyword>
<dbReference type="Proteomes" id="UP001595690">
    <property type="component" value="Unassembled WGS sequence"/>
</dbReference>
<reference evidence="3" key="1">
    <citation type="journal article" date="2019" name="Int. J. Syst. Evol. Microbiol.">
        <title>The Global Catalogue of Microorganisms (GCM) 10K type strain sequencing project: providing services to taxonomists for standard genome sequencing and annotation.</title>
        <authorList>
            <consortium name="The Broad Institute Genomics Platform"/>
            <consortium name="The Broad Institute Genome Sequencing Center for Infectious Disease"/>
            <person name="Wu L."/>
            <person name="Ma J."/>
        </authorList>
    </citation>
    <scope>NUCLEOTIDE SEQUENCE [LARGE SCALE GENOMIC DNA]</scope>
    <source>
        <strain evidence="3">CGMCC 4.7405</strain>
    </source>
</reference>
<evidence type="ECO:0000256" key="1">
    <source>
        <dbReference type="SAM" id="SignalP"/>
    </source>
</evidence>
<protein>
    <submittedName>
        <fullName evidence="2">Uncharacterized protein</fullName>
    </submittedName>
</protein>
<proteinExistence type="predicted"/>
<organism evidence="2 3">
    <name type="scientific">Lentzea rhizosphaerae</name>
    <dbReference type="NCBI Taxonomy" id="2041025"/>
    <lineage>
        <taxon>Bacteria</taxon>
        <taxon>Bacillati</taxon>
        <taxon>Actinomycetota</taxon>
        <taxon>Actinomycetes</taxon>
        <taxon>Pseudonocardiales</taxon>
        <taxon>Pseudonocardiaceae</taxon>
        <taxon>Lentzea</taxon>
    </lineage>
</organism>
<sequence>MIRTALATAALMLAATGIASAEPSQEFVFDAEPHAAPITNRAGHWTPPGLELRVGFRQNGTLRVAAEYNGLRDYVDLELSRPDGQPLTEGTYTDVKTQVVNRGLGCVDQAADVTVEKLERAADGSVDTFYGAVEHRCEYSSSPDNALRMKIRFSRS</sequence>
<evidence type="ECO:0000313" key="2">
    <source>
        <dbReference type="EMBL" id="MFC3893365.1"/>
    </source>
</evidence>
<dbReference type="RefSeq" id="WP_382373850.1">
    <property type="nucleotide sequence ID" value="NZ_JBHRZI010000015.1"/>
</dbReference>
<name>A0ABV8BTN4_9PSEU</name>
<feature type="signal peptide" evidence="1">
    <location>
        <begin position="1"/>
        <end position="21"/>
    </location>
</feature>
<feature type="chain" id="PRO_5045927098" evidence="1">
    <location>
        <begin position="22"/>
        <end position="156"/>
    </location>
</feature>
<dbReference type="EMBL" id="JBHRZI010000015">
    <property type="protein sequence ID" value="MFC3893365.1"/>
    <property type="molecule type" value="Genomic_DNA"/>
</dbReference>
<gene>
    <name evidence="2" type="ORF">ACFOWZ_17970</name>
</gene>
<accession>A0ABV8BTN4</accession>
<comment type="caution">
    <text evidence="2">The sequence shown here is derived from an EMBL/GenBank/DDBJ whole genome shotgun (WGS) entry which is preliminary data.</text>
</comment>